<evidence type="ECO:0000256" key="1">
    <source>
        <dbReference type="SAM" id="MobiDB-lite"/>
    </source>
</evidence>
<keyword evidence="4" id="KW-1185">Reference proteome</keyword>
<proteinExistence type="predicted"/>
<dbReference type="Proteomes" id="UP000592780">
    <property type="component" value="Unassembled WGS sequence"/>
</dbReference>
<accession>A0A7W8Q7Q8</accession>
<dbReference type="RefSeq" id="WP_018435477.1">
    <property type="nucleotide sequence ID" value="NZ_JACHDD010000005.1"/>
</dbReference>
<feature type="chain" id="PRO_5030877555" evidence="2">
    <location>
        <begin position="25"/>
        <end position="94"/>
    </location>
</feature>
<comment type="caution">
    <text evidence="3">The sequence shown here is derived from an EMBL/GenBank/DDBJ whole genome shotgun (WGS) entry which is preliminary data.</text>
</comment>
<gene>
    <name evidence="3" type="ORF">HDG40_003423</name>
</gene>
<keyword evidence="2" id="KW-0732">Signal</keyword>
<evidence type="ECO:0000256" key="2">
    <source>
        <dbReference type="SAM" id="SignalP"/>
    </source>
</evidence>
<organism evidence="3 4">
    <name type="scientific">Paraburkholderia atlantica</name>
    <dbReference type="NCBI Taxonomy" id="2654982"/>
    <lineage>
        <taxon>Bacteria</taxon>
        <taxon>Pseudomonadati</taxon>
        <taxon>Pseudomonadota</taxon>
        <taxon>Betaproteobacteria</taxon>
        <taxon>Burkholderiales</taxon>
        <taxon>Burkholderiaceae</taxon>
        <taxon>Paraburkholderia</taxon>
    </lineage>
</organism>
<feature type="compositionally biased region" description="Low complexity" evidence="1">
    <location>
        <begin position="54"/>
        <end position="66"/>
    </location>
</feature>
<reference evidence="3 4" key="1">
    <citation type="submission" date="2020-08" db="EMBL/GenBank/DDBJ databases">
        <title>Genomic Encyclopedia of Type Strains, Phase IV (KMG-V): Genome sequencing to study the core and pangenomes of soil and plant-associated prokaryotes.</title>
        <authorList>
            <person name="Whitman W."/>
        </authorList>
    </citation>
    <scope>NUCLEOTIDE SEQUENCE [LARGE SCALE GENOMIC DNA]</scope>
    <source>
        <strain evidence="3 4">JPY158</strain>
    </source>
</reference>
<evidence type="ECO:0000313" key="3">
    <source>
        <dbReference type="EMBL" id="MBB5425269.1"/>
    </source>
</evidence>
<sequence>MKARLLLAVSLFALTAAPMLPAHAQRVRSPGIAGNPAVAGANRAHGDWRKRHASTGGAASPAGASATPPPNGAGNGTGNRGGHGVGFVPLPPAH</sequence>
<feature type="signal peptide" evidence="2">
    <location>
        <begin position="1"/>
        <end position="24"/>
    </location>
</feature>
<feature type="region of interest" description="Disordered" evidence="1">
    <location>
        <begin position="34"/>
        <end position="94"/>
    </location>
</feature>
<name>A0A7W8Q7Q8_PARAM</name>
<evidence type="ECO:0000313" key="4">
    <source>
        <dbReference type="Proteomes" id="UP000592780"/>
    </source>
</evidence>
<feature type="compositionally biased region" description="Gly residues" evidence="1">
    <location>
        <begin position="73"/>
        <end position="85"/>
    </location>
</feature>
<dbReference type="AlphaFoldDB" id="A0A7W8Q7Q8"/>
<dbReference type="EMBL" id="JACHDD010000005">
    <property type="protein sequence ID" value="MBB5425269.1"/>
    <property type="molecule type" value="Genomic_DNA"/>
</dbReference>
<protein>
    <submittedName>
        <fullName evidence="3">Opacity protein-like surface antigen</fullName>
    </submittedName>
</protein>